<dbReference type="Gene3D" id="3.40.1280.30">
    <property type="match status" value="1"/>
</dbReference>
<dbReference type="GO" id="GO:0005739">
    <property type="term" value="C:mitochondrion"/>
    <property type="evidence" value="ECO:0007669"/>
    <property type="project" value="TreeGrafter"/>
</dbReference>
<gene>
    <name evidence="1" type="ORF">SCUD_LOCUS17602</name>
</gene>
<dbReference type="GO" id="GO:0005654">
    <property type="term" value="C:nucleoplasm"/>
    <property type="evidence" value="ECO:0007669"/>
    <property type="project" value="TreeGrafter"/>
</dbReference>
<dbReference type="EMBL" id="UZAK01039993">
    <property type="protein sequence ID" value="VDP63878.1"/>
    <property type="molecule type" value="Genomic_DNA"/>
</dbReference>
<dbReference type="AlphaFoldDB" id="A0A183KRB6"/>
<organism evidence="3">
    <name type="scientific">Schistosoma curassoni</name>
    <dbReference type="NCBI Taxonomy" id="6186"/>
    <lineage>
        <taxon>Eukaryota</taxon>
        <taxon>Metazoa</taxon>
        <taxon>Spiralia</taxon>
        <taxon>Lophotrochozoa</taxon>
        <taxon>Platyhelminthes</taxon>
        <taxon>Trematoda</taxon>
        <taxon>Digenea</taxon>
        <taxon>Strigeidida</taxon>
        <taxon>Schistosomatoidea</taxon>
        <taxon>Schistosomatidae</taxon>
        <taxon>Schistosoma</taxon>
    </lineage>
</organism>
<dbReference type="InterPro" id="IPR007356">
    <property type="entry name" value="tRNA_m1G_MeTrfase_euk"/>
</dbReference>
<reference evidence="1 2" key="2">
    <citation type="submission" date="2018-11" db="EMBL/GenBank/DDBJ databases">
        <authorList>
            <consortium name="Pathogen Informatics"/>
        </authorList>
    </citation>
    <scope>NUCLEOTIDE SEQUENCE [LARGE SCALE GENOMIC DNA]</scope>
    <source>
        <strain evidence="1">Dakar</strain>
        <strain evidence="2">Dakar, Senegal</strain>
    </source>
</reference>
<protein>
    <submittedName>
        <fullName evidence="3">SAM-dependent MTase TRM10-type domain-containing protein</fullName>
    </submittedName>
</protein>
<dbReference type="GO" id="GO:0070131">
    <property type="term" value="P:positive regulation of mitochondrial translation"/>
    <property type="evidence" value="ECO:0007669"/>
    <property type="project" value="TreeGrafter"/>
</dbReference>
<dbReference type="PANTHER" id="PTHR13563:SF5">
    <property type="entry name" value="TRNA METHYLTRANSFERASE 10 HOMOLOG C"/>
    <property type="match status" value="1"/>
</dbReference>
<evidence type="ECO:0000313" key="3">
    <source>
        <dbReference type="WBParaSite" id="SCUD_0001760501-mRNA-1"/>
    </source>
</evidence>
<name>A0A183KRB6_9TREM</name>
<evidence type="ECO:0000313" key="1">
    <source>
        <dbReference type="EMBL" id="VDP63878.1"/>
    </source>
</evidence>
<accession>A0A183KRB6</accession>
<dbReference type="STRING" id="6186.A0A183KRB6"/>
<dbReference type="GO" id="GO:0000049">
    <property type="term" value="F:tRNA binding"/>
    <property type="evidence" value="ECO:0007669"/>
    <property type="project" value="TreeGrafter"/>
</dbReference>
<evidence type="ECO:0000313" key="2">
    <source>
        <dbReference type="Proteomes" id="UP000279833"/>
    </source>
</evidence>
<sequence length="247" mass="28896">MFIRSIIDSFPKTWIIQKRYLPKIKIPEYLLDRTVKPEEVLSRLTPEDTERLEFCMAEYQNMLEKGADVPKSLNKRNVLDLLCCTSPTSRMKFLRFLFKCEKRDENALMKKLEKMRLVDLRSLSNQMTYVLNRNRIMRPHPFHMVLCGLKQGTNQFAYMEEAFGVNAKLSTIKSLNDLPWTITPNHFSHEYPIHDLEQPVILLSPNARQTFEAGEYDHNAAYVIGAIVDKAVRRPISSAIARQLRKY</sequence>
<dbReference type="Proteomes" id="UP000279833">
    <property type="component" value="Unassembled WGS sequence"/>
</dbReference>
<keyword evidence="2" id="KW-1185">Reference proteome</keyword>
<dbReference type="PANTHER" id="PTHR13563">
    <property type="entry name" value="TRNA (GUANINE-9-) METHYLTRANSFERASE"/>
    <property type="match status" value="1"/>
</dbReference>
<reference evidence="3" key="1">
    <citation type="submission" date="2016-06" db="UniProtKB">
        <authorList>
            <consortium name="WormBaseParasite"/>
        </authorList>
    </citation>
    <scope>IDENTIFICATION</scope>
</reference>
<dbReference type="InterPro" id="IPR038459">
    <property type="entry name" value="MT_TRM10-typ_sf"/>
</dbReference>
<dbReference type="GO" id="GO:0097745">
    <property type="term" value="P:mitochondrial tRNA 5'-end processing"/>
    <property type="evidence" value="ECO:0007669"/>
    <property type="project" value="TreeGrafter"/>
</dbReference>
<dbReference type="WBParaSite" id="SCUD_0001760501-mRNA-1">
    <property type="protein sequence ID" value="SCUD_0001760501-mRNA-1"/>
    <property type="gene ID" value="SCUD_0001760501"/>
</dbReference>
<proteinExistence type="predicted"/>